<name>A0A9D4K7V6_DREPO</name>
<dbReference type="AlphaFoldDB" id="A0A9D4K7V6"/>
<sequence length="119" mass="13296">MFLTESSADTTTVFQHGFENCTFANNGTCGYDIRSPWEIHKGSFLLSGRYVLNGGQDDEFYALFNTHISSIGNPDISMVSPLLPKGAACLSFYYTIPASWENLHVRIRTEDNALWNCGM</sequence>
<keyword evidence="3" id="KW-1185">Reference proteome</keyword>
<evidence type="ECO:0000313" key="3">
    <source>
        <dbReference type="Proteomes" id="UP000828390"/>
    </source>
</evidence>
<dbReference type="PROSITE" id="PS50060">
    <property type="entry name" value="MAM_2"/>
    <property type="match status" value="1"/>
</dbReference>
<dbReference type="Gene3D" id="2.60.120.200">
    <property type="match status" value="1"/>
</dbReference>
<organism evidence="2 3">
    <name type="scientific">Dreissena polymorpha</name>
    <name type="common">Zebra mussel</name>
    <name type="synonym">Mytilus polymorpha</name>
    <dbReference type="NCBI Taxonomy" id="45954"/>
    <lineage>
        <taxon>Eukaryota</taxon>
        <taxon>Metazoa</taxon>
        <taxon>Spiralia</taxon>
        <taxon>Lophotrochozoa</taxon>
        <taxon>Mollusca</taxon>
        <taxon>Bivalvia</taxon>
        <taxon>Autobranchia</taxon>
        <taxon>Heteroconchia</taxon>
        <taxon>Euheterodonta</taxon>
        <taxon>Imparidentia</taxon>
        <taxon>Neoheterodontei</taxon>
        <taxon>Myida</taxon>
        <taxon>Dreissenoidea</taxon>
        <taxon>Dreissenidae</taxon>
        <taxon>Dreissena</taxon>
    </lineage>
</organism>
<evidence type="ECO:0000313" key="2">
    <source>
        <dbReference type="EMBL" id="KAH3834476.1"/>
    </source>
</evidence>
<protein>
    <recommendedName>
        <fullName evidence="1">MAM domain-containing protein</fullName>
    </recommendedName>
</protein>
<comment type="caution">
    <text evidence="2">The sequence shown here is derived from an EMBL/GenBank/DDBJ whole genome shotgun (WGS) entry which is preliminary data.</text>
</comment>
<accession>A0A9D4K7V6</accession>
<feature type="domain" description="MAM" evidence="1">
    <location>
        <begin position="19"/>
        <end position="94"/>
    </location>
</feature>
<proteinExistence type="predicted"/>
<reference evidence="2" key="1">
    <citation type="journal article" date="2019" name="bioRxiv">
        <title>The Genome of the Zebra Mussel, Dreissena polymorpha: A Resource for Invasive Species Research.</title>
        <authorList>
            <person name="McCartney M.A."/>
            <person name="Auch B."/>
            <person name="Kono T."/>
            <person name="Mallez S."/>
            <person name="Zhang Y."/>
            <person name="Obille A."/>
            <person name="Becker A."/>
            <person name="Abrahante J.E."/>
            <person name="Garbe J."/>
            <person name="Badalamenti J.P."/>
            <person name="Herman A."/>
            <person name="Mangelson H."/>
            <person name="Liachko I."/>
            <person name="Sullivan S."/>
            <person name="Sone E.D."/>
            <person name="Koren S."/>
            <person name="Silverstein K.A.T."/>
            <person name="Beckman K.B."/>
            <person name="Gohl D.M."/>
        </authorList>
    </citation>
    <scope>NUCLEOTIDE SEQUENCE</scope>
    <source>
        <strain evidence="2">Duluth1</strain>
        <tissue evidence="2">Whole animal</tissue>
    </source>
</reference>
<dbReference type="InterPro" id="IPR000998">
    <property type="entry name" value="MAM_dom"/>
</dbReference>
<gene>
    <name evidence="2" type="ORF">DPMN_107803</name>
</gene>
<reference evidence="2" key="2">
    <citation type="submission" date="2020-11" db="EMBL/GenBank/DDBJ databases">
        <authorList>
            <person name="McCartney M.A."/>
            <person name="Auch B."/>
            <person name="Kono T."/>
            <person name="Mallez S."/>
            <person name="Becker A."/>
            <person name="Gohl D.M."/>
            <person name="Silverstein K.A.T."/>
            <person name="Koren S."/>
            <person name="Bechman K.B."/>
            <person name="Herman A."/>
            <person name="Abrahante J.E."/>
            <person name="Garbe J."/>
        </authorList>
    </citation>
    <scope>NUCLEOTIDE SEQUENCE</scope>
    <source>
        <strain evidence="2">Duluth1</strain>
        <tissue evidence="2">Whole animal</tissue>
    </source>
</reference>
<dbReference type="InterPro" id="IPR013320">
    <property type="entry name" value="ConA-like_dom_sf"/>
</dbReference>
<evidence type="ECO:0000259" key="1">
    <source>
        <dbReference type="PROSITE" id="PS50060"/>
    </source>
</evidence>
<dbReference type="GO" id="GO:0016020">
    <property type="term" value="C:membrane"/>
    <property type="evidence" value="ECO:0007669"/>
    <property type="project" value="InterPro"/>
</dbReference>
<dbReference type="Proteomes" id="UP000828390">
    <property type="component" value="Unassembled WGS sequence"/>
</dbReference>
<dbReference type="EMBL" id="JAIWYP010000004">
    <property type="protein sequence ID" value="KAH3834476.1"/>
    <property type="molecule type" value="Genomic_DNA"/>
</dbReference>
<dbReference type="SUPFAM" id="SSF49899">
    <property type="entry name" value="Concanavalin A-like lectins/glucanases"/>
    <property type="match status" value="1"/>
</dbReference>